<evidence type="ECO:0000313" key="2">
    <source>
        <dbReference type="EMBL" id="GAF85171.1"/>
    </source>
</evidence>
<reference evidence="2" key="1">
    <citation type="journal article" date="2014" name="Front. Microbiol.">
        <title>High frequency of phylogenetically diverse reductive dehalogenase-homologous genes in deep subseafloor sedimentary metagenomes.</title>
        <authorList>
            <person name="Kawai M."/>
            <person name="Futagami T."/>
            <person name="Toyoda A."/>
            <person name="Takaki Y."/>
            <person name="Nishi S."/>
            <person name="Hori S."/>
            <person name="Arai W."/>
            <person name="Tsubouchi T."/>
            <person name="Morono Y."/>
            <person name="Uchiyama I."/>
            <person name="Ito T."/>
            <person name="Fujiyama A."/>
            <person name="Inagaki F."/>
            <person name="Takami H."/>
        </authorList>
    </citation>
    <scope>NUCLEOTIDE SEQUENCE</scope>
    <source>
        <strain evidence="2">Expedition CK06-06</strain>
    </source>
</reference>
<gene>
    <name evidence="2" type="ORF">S01H1_04627</name>
</gene>
<protein>
    <submittedName>
        <fullName evidence="2">Uncharacterized protein</fullName>
    </submittedName>
</protein>
<feature type="region of interest" description="Disordered" evidence="1">
    <location>
        <begin position="1"/>
        <end position="27"/>
    </location>
</feature>
<evidence type="ECO:0000256" key="1">
    <source>
        <dbReference type="SAM" id="MobiDB-lite"/>
    </source>
</evidence>
<sequence length="222" mass="25415">MNEKEHSSVASQPHSENATPEPTPLPRLKAEFVDLRDEDVVTIREQIGSESYEIVVSEDASMKPPDVENQINNARLRNFRDRYEVELLALLRTCEFEYGFDSLADTFVETRMRENSFVTMYWISLLFIEHLKDPAVAIGILRVLAHLKYEQAYPLGLSIAIAATRHQNHEVQECGIRAFENWGTADSLKVLERLTFSEPWIQEYVNQVVGDLYSQIVTSHAG</sequence>
<name>X0TCX5_9ZZZZ</name>
<dbReference type="EMBL" id="BARS01002432">
    <property type="protein sequence ID" value="GAF85171.1"/>
    <property type="molecule type" value="Genomic_DNA"/>
</dbReference>
<comment type="caution">
    <text evidence="2">The sequence shown here is derived from an EMBL/GenBank/DDBJ whole genome shotgun (WGS) entry which is preliminary data.</text>
</comment>
<organism evidence="2">
    <name type="scientific">marine sediment metagenome</name>
    <dbReference type="NCBI Taxonomy" id="412755"/>
    <lineage>
        <taxon>unclassified sequences</taxon>
        <taxon>metagenomes</taxon>
        <taxon>ecological metagenomes</taxon>
    </lineage>
</organism>
<feature type="compositionally biased region" description="Polar residues" evidence="1">
    <location>
        <begin position="8"/>
        <end position="20"/>
    </location>
</feature>
<accession>X0TCX5</accession>
<dbReference type="AlphaFoldDB" id="X0TCX5"/>
<proteinExistence type="predicted"/>